<evidence type="ECO:0000256" key="1">
    <source>
        <dbReference type="SAM" id="MobiDB-lite"/>
    </source>
</evidence>
<evidence type="ECO:0000259" key="2">
    <source>
        <dbReference type="SMART" id="SM00256"/>
    </source>
</evidence>
<dbReference type="SMART" id="SM00256">
    <property type="entry name" value="FBOX"/>
    <property type="match status" value="1"/>
</dbReference>
<dbReference type="InterPro" id="IPR056592">
    <property type="entry name" value="Beta-prop_At3g26010-like"/>
</dbReference>
<dbReference type="Gene3D" id="1.20.1280.50">
    <property type="match status" value="1"/>
</dbReference>
<dbReference type="Pfam" id="PF00646">
    <property type="entry name" value="F-box"/>
    <property type="match status" value="1"/>
</dbReference>
<proteinExistence type="predicted"/>
<dbReference type="InterPro" id="IPR017451">
    <property type="entry name" value="F-box-assoc_interact_dom"/>
</dbReference>
<evidence type="ECO:0000313" key="4">
    <source>
        <dbReference type="Proteomes" id="UP000095767"/>
    </source>
</evidence>
<feature type="compositionally biased region" description="Basic residues" evidence="1">
    <location>
        <begin position="7"/>
        <end position="21"/>
    </location>
</feature>
<accession>A0A1E5VDJ1</accession>
<feature type="region of interest" description="Disordered" evidence="1">
    <location>
        <begin position="1"/>
        <end position="22"/>
    </location>
</feature>
<dbReference type="InterPro" id="IPR036047">
    <property type="entry name" value="F-box-like_dom_sf"/>
</dbReference>
<gene>
    <name evidence="3" type="ORF">BAE44_0015802</name>
</gene>
<dbReference type="STRING" id="888268.A0A1E5VDJ1"/>
<dbReference type="OrthoDB" id="1848451at2759"/>
<comment type="caution">
    <text evidence="3">The sequence shown here is derived from an EMBL/GenBank/DDBJ whole genome shotgun (WGS) entry which is preliminary data.</text>
</comment>
<dbReference type="FunFam" id="1.20.1280.50:FF:000064">
    <property type="entry name" value="Os05g0177100 protein"/>
    <property type="match status" value="1"/>
</dbReference>
<dbReference type="SUPFAM" id="SSF81383">
    <property type="entry name" value="F-box domain"/>
    <property type="match status" value="1"/>
</dbReference>
<evidence type="ECO:0000313" key="3">
    <source>
        <dbReference type="EMBL" id="OEL23181.1"/>
    </source>
</evidence>
<keyword evidence="4" id="KW-1185">Reference proteome</keyword>
<dbReference type="InterPro" id="IPR055290">
    <property type="entry name" value="At3g26010-like"/>
</dbReference>
<organism evidence="3 4">
    <name type="scientific">Dichanthelium oligosanthes</name>
    <dbReference type="NCBI Taxonomy" id="888268"/>
    <lineage>
        <taxon>Eukaryota</taxon>
        <taxon>Viridiplantae</taxon>
        <taxon>Streptophyta</taxon>
        <taxon>Embryophyta</taxon>
        <taxon>Tracheophyta</taxon>
        <taxon>Spermatophyta</taxon>
        <taxon>Magnoliopsida</taxon>
        <taxon>Liliopsida</taxon>
        <taxon>Poales</taxon>
        <taxon>Poaceae</taxon>
        <taxon>PACMAD clade</taxon>
        <taxon>Panicoideae</taxon>
        <taxon>Panicodae</taxon>
        <taxon>Paniceae</taxon>
        <taxon>Dichantheliinae</taxon>
        <taxon>Dichanthelium</taxon>
    </lineage>
</organism>
<dbReference type="Pfam" id="PF24750">
    <property type="entry name" value="b-prop_At3g26010-like"/>
    <property type="match status" value="1"/>
</dbReference>
<dbReference type="NCBIfam" id="TIGR01640">
    <property type="entry name" value="F_box_assoc_1"/>
    <property type="match status" value="1"/>
</dbReference>
<dbReference type="CDD" id="cd22157">
    <property type="entry name" value="F-box_AtFBW1-like"/>
    <property type="match status" value="1"/>
</dbReference>
<dbReference type="PANTHER" id="PTHR35546">
    <property type="entry name" value="F-BOX PROTEIN INTERACTION DOMAIN PROTEIN-RELATED"/>
    <property type="match status" value="1"/>
</dbReference>
<sequence length="375" mass="42834">MAGGSGSKKKTARRRRNRKPNRAAQLTDDLLVEILARVPYRSLCRSRCVSTRWRALISHPDHRARLPQTLAGIFYFAMLGSPDWTPPRYCFTRVPGTGLPFIHPSFSFLPDRERKRLVPVDCCNGLLLCRSHRFADDHEFDYLVLNPATEKWVAVPITRRCSGKVQMVRLGFDHAVSSHFYLFEFQVEIDDDDYDAAYGYVLGVEIYSSATGVWSHKQSGWRNEISLDPDFKSVFLEGMLYVNARKQVIPPLDVEGGNWRIIGCPRSNPPPFYSTAVGFIDLSQGQLHLANVDDMVGDKLAIWVLEDKDSEEWTLKHTVSFEHLVRTKHVYFGLHDFIVVAIHPDRNMVFFVFGIEKRLMSPPLDSGKVGIIHKL</sequence>
<dbReference type="AlphaFoldDB" id="A0A1E5VDJ1"/>
<protein>
    <recommendedName>
        <fullName evidence="2">F-box domain-containing protein</fullName>
    </recommendedName>
</protein>
<dbReference type="Proteomes" id="UP000095767">
    <property type="component" value="Unassembled WGS sequence"/>
</dbReference>
<name>A0A1E5VDJ1_9POAL</name>
<dbReference type="EMBL" id="LWDX02043208">
    <property type="protein sequence ID" value="OEL23181.1"/>
    <property type="molecule type" value="Genomic_DNA"/>
</dbReference>
<reference evidence="3 4" key="1">
    <citation type="submission" date="2016-09" db="EMBL/GenBank/DDBJ databases">
        <title>The draft genome of Dichanthelium oligosanthes: A C3 panicoid grass species.</title>
        <authorList>
            <person name="Studer A.J."/>
            <person name="Schnable J.C."/>
            <person name="Brutnell T.P."/>
        </authorList>
    </citation>
    <scope>NUCLEOTIDE SEQUENCE [LARGE SCALE GENOMIC DNA]</scope>
    <source>
        <strain evidence="4">cv. Kellogg 1175</strain>
        <tissue evidence="3">Leaf</tissue>
    </source>
</reference>
<dbReference type="PANTHER" id="PTHR35546:SF105">
    <property type="entry name" value="OS05G0139200 PROTEIN"/>
    <property type="match status" value="1"/>
</dbReference>
<dbReference type="InterPro" id="IPR001810">
    <property type="entry name" value="F-box_dom"/>
</dbReference>
<feature type="domain" description="F-box" evidence="2">
    <location>
        <begin position="26"/>
        <end position="66"/>
    </location>
</feature>